<evidence type="ECO:0000256" key="3">
    <source>
        <dbReference type="ARBA" id="ARBA00023015"/>
    </source>
</evidence>
<keyword evidence="3" id="KW-0805">Transcription regulation</keyword>
<dbReference type="GO" id="GO:0003700">
    <property type="term" value="F:DNA-binding transcription factor activity"/>
    <property type="evidence" value="ECO:0007669"/>
    <property type="project" value="InterPro"/>
</dbReference>
<dbReference type="GO" id="GO:0043565">
    <property type="term" value="F:sequence-specific DNA binding"/>
    <property type="evidence" value="ECO:0007669"/>
    <property type="project" value="TreeGrafter"/>
</dbReference>
<reference evidence="7 8" key="1">
    <citation type="submission" date="2017-11" db="EMBL/GenBank/DDBJ databases">
        <title>Bradyrhizobium forestalis sp. nov., an efficient nitrogen-fixing bacterium isolated from nodules of forest legume species in the Amazon.</title>
        <authorList>
            <person name="Costa E.M."/>
            <person name="Guimaraes A."/>
            <person name="Carvalho T.S."/>
            <person name="Rodrigues T.L."/>
            <person name="Ribeiro P.R.A."/>
            <person name="Lebbe L."/>
            <person name="Willems A."/>
            <person name="Moreira F.M.S."/>
        </authorList>
    </citation>
    <scope>NUCLEOTIDE SEQUENCE [LARGE SCALE GENOMIC DNA]</scope>
    <source>
        <strain evidence="7 8">INPA54B</strain>
    </source>
</reference>
<comment type="similarity">
    <text evidence="2">Belongs to the LysR transcriptional regulatory family.</text>
</comment>
<dbReference type="OrthoDB" id="9787460at2"/>
<protein>
    <submittedName>
        <fullName evidence="7">LysR family transcriptional regulator</fullName>
    </submittedName>
</protein>
<evidence type="ECO:0000313" key="7">
    <source>
        <dbReference type="EMBL" id="PJG53658.1"/>
    </source>
</evidence>
<dbReference type="SUPFAM" id="SSF46785">
    <property type="entry name" value="Winged helix' DNA-binding domain"/>
    <property type="match status" value="1"/>
</dbReference>
<dbReference type="InterPro" id="IPR036388">
    <property type="entry name" value="WH-like_DNA-bd_sf"/>
</dbReference>
<comment type="function">
    <text evidence="1">NodD regulates the expression of the nodABCFE genes which encode other nodulation proteins. NodD is also a negative regulator of its own expression. Binds flavonoids as inducers.</text>
</comment>
<feature type="domain" description="HTH lysR-type" evidence="6">
    <location>
        <begin position="2"/>
        <end position="59"/>
    </location>
</feature>
<dbReference type="Gene3D" id="1.10.10.10">
    <property type="entry name" value="Winged helix-like DNA-binding domain superfamily/Winged helix DNA-binding domain"/>
    <property type="match status" value="1"/>
</dbReference>
<dbReference type="Pfam" id="PF03466">
    <property type="entry name" value="LysR_substrate"/>
    <property type="match status" value="1"/>
</dbReference>
<dbReference type="RefSeq" id="WP_100233507.1">
    <property type="nucleotide sequence ID" value="NZ_PGVG01000015.1"/>
</dbReference>
<evidence type="ECO:0000256" key="2">
    <source>
        <dbReference type="ARBA" id="ARBA00009437"/>
    </source>
</evidence>
<dbReference type="EMBL" id="PGVG01000015">
    <property type="protein sequence ID" value="PJG53658.1"/>
    <property type="molecule type" value="Genomic_DNA"/>
</dbReference>
<dbReference type="PANTHER" id="PTHR30537:SF3">
    <property type="entry name" value="TRANSCRIPTIONAL REGULATORY PROTEIN"/>
    <property type="match status" value="1"/>
</dbReference>
<evidence type="ECO:0000259" key="6">
    <source>
        <dbReference type="PROSITE" id="PS50931"/>
    </source>
</evidence>
<proteinExistence type="inferred from homology"/>
<accession>A0A2M8R778</accession>
<keyword evidence="5" id="KW-0804">Transcription</keyword>
<comment type="caution">
    <text evidence="7">The sequence shown here is derived from an EMBL/GenBank/DDBJ whole genome shotgun (WGS) entry which is preliminary data.</text>
</comment>
<evidence type="ECO:0000256" key="5">
    <source>
        <dbReference type="ARBA" id="ARBA00023163"/>
    </source>
</evidence>
<dbReference type="AlphaFoldDB" id="A0A2M8R778"/>
<evidence type="ECO:0000256" key="1">
    <source>
        <dbReference type="ARBA" id="ARBA00003502"/>
    </source>
</evidence>
<dbReference type="SUPFAM" id="SSF53850">
    <property type="entry name" value="Periplasmic binding protein-like II"/>
    <property type="match status" value="1"/>
</dbReference>
<dbReference type="Pfam" id="PF00126">
    <property type="entry name" value="HTH_1"/>
    <property type="match status" value="1"/>
</dbReference>
<dbReference type="Gene3D" id="3.40.190.290">
    <property type="match status" value="1"/>
</dbReference>
<organism evidence="7 8">
    <name type="scientific">Bradyrhizobium forestalis</name>
    <dbReference type="NCBI Taxonomy" id="1419263"/>
    <lineage>
        <taxon>Bacteria</taxon>
        <taxon>Pseudomonadati</taxon>
        <taxon>Pseudomonadota</taxon>
        <taxon>Alphaproteobacteria</taxon>
        <taxon>Hyphomicrobiales</taxon>
        <taxon>Nitrobacteraceae</taxon>
        <taxon>Bradyrhizobium</taxon>
    </lineage>
</organism>
<dbReference type="PANTHER" id="PTHR30537">
    <property type="entry name" value="HTH-TYPE TRANSCRIPTIONAL REGULATOR"/>
    <property type="match status" value="1"/>
</dbReference>
<keyword evidence="8" id="KW-1185">Reference proteome</keyword>
<dbReference type="InterPro" id="IPR005119">
    <property type="entry name" value="LysR_subst-bd"/>
</dbReference>
<dbReference type="InterPro" id="IPR058163">
    <property type="entry name" value="LysR-type_TF_proteobact-type"/>
</dbReference>
<evidence type="ECO:0000313" key="8">
    <source>
        <dbReference type="Proteomes" id="UP000231194"/>
    </source>
</evidence>
<dbReference type="GO" id="GO:0006351">
    <property type="term" value="P:DNA-templated transcription"/>
    <property type="evidence" value="ECO:0007669"/>
    <property type="project" value="TreeGrafter"/>
</dbReference>
<sequence>MFDWNDLKFFLELARQGRLMPAARRLKVDHTTVSRRISELERDLAIKIFDRKPDGFVLTEDGHKLYQAAEKIEAAALVVSEDFRSAPTEPTGRVRLTSMEGIAAFYLAEKLVQFNEKHPGVLVELVTERHLINLTKREADVCVSFVPLAGPKLSVKKAGEFKLGLFASSKYIVNRGAPGSMEELKGHDFIDYVDDLVAIQPVQWLHDVLVPENVVFRSTSMAAQQNAIGAGRGIGLLPFFSAKKDPRLVRIMKDVVVTRSLFVSVHEDIEYMGRVRTLLRFLNEIFKADKAFLNEFD</sequence>
<keyword evidence="4" id="KW-0238">DNA-binding</keyword>
<dbReference type="InterPro" id="IPR000847">
    <property type="entry name" value="LysR_HTH_N"/>
</dbReference>
<gene>
    <name evidence="7" type="ORF">CVM73_19625</name>
</gene>
<dbReference type="Proteomes" id="UP000231194">
    <property type="component" value="Unassembled WGS sequence"/>
</dbReference>
<dbReference type="InterPro" id="IPR036390">
    <property type="entry name" value="WH_DNA-bd_sf"/>
</dbReference>
<evidence type="ECO:0000256" key="4">
    <source>
        <dbReference type="ARBA" id="ARBA00023125"/>
    </source>
</evidence>
<name>A0A2M8R778_9BRAD</name>
<dbReference type="PROSITE" id="PS50931">
    <property type="entry name" value="HTH_LYSR"/>
    <property type="match status" value="1"/>
</dbReference>